<keyword evidence="2" id="KW-1185">Reference proteome</keyword>
<accession>A0A914SCV4</accession>
<evidence type="ECO:0000313" key="2">
    <source>
        <dbReference type="Proteomes" id="UP000887564"/>
    </source>
</evidence>
<proteinExistence type="predicted"/>
<evidence type="ECO:0000256" key="1">
    <source>
        <dbReference type="SAM" id="MobiDB-lite"/>
    </source>
</evidence>
<dbReference type="WBParaSite" id="PEQ_0001191101-mRNA-1">
    <property type="protein sequence ID" value="PEQ_0001191101-mRNA-1"/>
    <property type="gene ID" value="PEQ_0001191101"/>
</dbReference>
<sequence length="35" mass="4371">MWRAKKLSRKRNEERANPLNHHSLKKLITEMRNRQ</sequence>
<protein>
    <submittedName>
        <fullName evidence="3">Uncharacterized protein</fullName>
    </submittedName>
</protein>
<dbReference type="Proteomes" id="UP000887564">
    <property type="component" value="Unplaced"/>
</dbReference>
<reference evidence="3" key="1">
    <citation type="submission" date="2022-11" db="UniProtKB">
        <authorList>
            <consortium name="WormBaseParasite"/>
        </authorList>
    </citation>
    <scope>IDENTIFICATION</scope>
</reference>
<organism evidence="2 3">
    <name type="scientific">Parascaris equorum</name>
    <name type="common">Equine roundworm</name>
    <dbReference type="NCBI Taxonomy" id="6256"/>
    <lineage>
        <taxon>Eukaryota</taxon>
        <taxon>Metazoa</taxon>
        <taxon>Ecdysozoa</taxon>
        <taxon>Nematoda</taxon>
        <taxon>Chromadorea</taxon>
        <taxon>Rhabditida</taxon>
        <taxon>Spirurina</taxon>
        <taxon>Ascaridomorpha</taxon>
        <taxon>Ascaridoidea</taxon>
        <taxon>Ascarididae</taxon>
        <taxon>Parascaris</taxon>
    </lineage>
</organism>
<feature type="region of interest" description="Disordered" evidence="1">
    <location>
        <begin position="1"/>
        <end position="35"/>
    </location>
</feature>
<dbReference type="AlphaFoldDB" id="A0A914SCV4"/>
<name>A0A914SCV4_PAREQ</name>
<evidence type="ECO:0000313" key="3">
    <source>
        <dbReference type="WBParaSite" id="PEQ_0001191101-mRNA-1"/>
    </source>
</evidence>